<keyword evidence="9" id="KW-1185">Reference proteome</keyword>
<evidence type="ECO:0000256" key="6">
    <source>
        <dbReference type="ARBA" id="ARBA00023136"/>
    </source>
</evidence>
<feature type="transmembrane region" description="Helical" evidence="7">
    <location>
        <begin position="414"/>
        <end position="431"/>
    </location>
</feature>
<dbReference type="InterPro" id="IPR050833">
    <property type="entry name" value="Poly_Biosynth_Transport"/>
</dbReference>
<dbReference type="Pfam" id="PF13440">
    <property type="entry name" value="Polysacc_synt_3"/>
    <property type="match status" value="1"/>
</dbReference>
<evidence type="ECO:0000256" key="7">
    <source>
        <dbReference type="SAM" id="Phobius"/>
    </source>
</evidence>
<feature type="transmembrane region" description="Helical" evidence="7">
    <location>
        <begin position="144"/>
        <end position="164"/>
    </location>
</feature>
<protein>
    <submittedName>
        <fullName evidence="8">Membrane protein involved in the export of O-antigen and teichoic acid</fullName>
    </submittedName>
</protein>
<dbReference type="RefSeq" id="WP_177214964.1">
    <property type="nucleotide sequence ID" value="NZ_FOYX01000003.1"/>
</dbReference>
<evidence type="ECO:0000313" key="9">
    <source>
        <dbReference type="Proteomes" id="UP000199462"/>
    </source>
</evidence>
<feature type="transmembrane region" description="Helical" evidence="7">
    <location>
        <begin position="287"/>
        <end position="310"/>
    </location>
</feature>
<dbReference type="GO" id="GO:0005886">
    <property type="term" value="C:plasma membrane"/>
    <property type="evidence" value="ECO:0007669"/>
    <property type="project" value="UniProtKB-SubCell"/>
</dbReference>
<reference evidence="9" key="1">
    <citation type="submission" date="2016-10" db="EMBL/GenBank/DDBJ databases">
        <authorList>
            <person name="Varghese N."/>
            <person name="Submissions S."/>
        </authorList>
    </citation>
    <scope>NUCLEOTIDE SEQUENCE [LARGE SCALE GENOMIC DNA]</scope>
    <source>
        <strain evidence="9">DSM 19891</strain>
    </source>
</reference>
<gene>
    <name evidence="8" type="ORF">SAMN04488010_2960</name>
</gene>
<keyword evidence="6 7" id="KW-0472">Membrane</keyword>
<evidence type="ECO:0000256" key="2">
    <source>
        <dbReference type="ARBA" id="ARBA00007430"/>
    </source>
</evidence>
<feature type="transmembrane region" description="Helical" evidence="7">
    <location>
        <begin position="322"/>
        <end position="347"/>
    </location>
</feature>
<evidence type="ECO:0000256" key="4">
    <source>
        <dbReference type="ARBA" id="ARBA00022692"/>
    </source>
</evidence>
<dbReference type="AlphaFoldDB" id="A0A1I6JST0"/>
<proteinExistence type="inferred from homology"/>
<sequence length="481" mass="54906">MSIKKKAIKGFSWTVFEGVFSQGAIFIVGIILARLLTPEDFGVVGIITAIITVTNSVVEAGFGSALIRKVDATEKDYNTVFYTNIITAVLLYLLLWAVANNIAAFFNTPILTNLIKVSGTILVINGLVIIQRTILTKQLDFKKLGIFAVVSSLLAGSIAIAMAYRDYGVWSLIAFSVLRPFLNSIMLWLSSNWKPKLEFSKNSFKELFNFGYKLLITNLVNTAYKNVYYFVIGKYFSPTSLGFYTRADQFQTPFSTNITFAIRRISFPILSNYQNDKKNLKIKFIQFIRFSMFLNFIIMLAIAAIAKPLILITIGEKWETSIFYLQLLCIPGMLYPLQILHLNLLLIKGYSNLNLKLEIIKKVILIPIILITVNFGIDYMIYGLIFFSILEYFINSFYTKKIIDYNLKDQFKDFLPFFLISVLTFISMLGVTFTAINLFLMISVQLIIGITVFILANELLKHNEYLTVRNKLLSLLKKYYQ</sequence>
<keyword evidence="5 7" id="KW-1133">Transmembrane helix</keyword>
<feature type="transmembrane region" description="Helical" evidence="7">
    <location>
        <begin position="79"/>
        <end position="98"/>
    </location>
</feature>
<dbReference type="PANTHER" id="PTHR30250">
    <property type="entry name" value="PST FAMILY PREDICTED COLANIC ACID TRANSPORTER"/>
    <property type="match status" value="1"/>
</dbReference>
<evidence type="ECO:0000256" key="3">
    <source>
        <dbReference type="ARBA" id="ARBA00022475"/>
    </source>
</evidence>
<dbReference type="EMBL" id="FOYX01000003">
    <property type="protein sequence ID" value="SFR81971.1"/>
    <property type="molecule type" value="Genomic_DNA"/>
</dbReference>
<feature type="transmembrane region" description="Helical" evidence="7">
    <location>
        <begin position="41"/>
        <end position="67"/>
    </location>
</feature>
<feature type="transmembrane region" description="Helical" evidence="7">
    <location>
        <begin position="170"/>
        <end position="189"/>
    </location>
</feature>
<comment type="similarity">
    <text evidence="2">Belongs to the polysaccharide synthase family.</text>
</comment>
<keyword evidence="4 7" id="KW-0812">Transmembrane</keyword>
<feature type="transmembrane region" description="Helical" evidence="7">
    <location>
        <begin position="438"/>
        <end position="456"/>
    </location>
</feature>
<evidence type="ECO:0000256" key="5">
    <source>
        <dbReference type="ARBA" id="ARBA00022989"/>
    </source>
</evidence>
<accession>A0A1I6JST0</accession>
<dbReference type="Proteomes" id="UP000199462">
    <property type="component" value="Unassembled WGS sequence"/>
</dbReference>
<keyword evidence="3" id="KW-1003">Cell membrane</keyword>
<feature type="transmembrane region" description="Helical" evidence="7">
    <location>
        <begin position="12"/>
        <end position="35"/>
    </location>
</feature>
<evidence type="ECO:0000256" key="1">
    <source>
        <dbReference type="ARBA" id="ARBA00004651"/>
    </source>
</evidence>
<dbReference type="PANTHER" id="PTHR30250:SF10">
    <property type="entry name" value="LIPOPOLYSACCHARIDE BIOSYNTHESIS PROTEIN WZXC"/>
    <property type="match status" value="1"/>
</dbReference>
<name>A0A1I6JST0_9FLAO</name>
<dbReference type="STRING" id="440514.SAMN04488010_2960"/>
<feature type="transmembrane region" description="Helical" evidence="7">
    <location>
        <begin position="110"/>
        <end position="132"/>
    </location>
</feature>
<comment type="subcellular location">
    <subcellularLocation>
        <location evidence="1">Cell membrane</location>
        <topology evidence="1">Multi-pass membrane protein</topology>
    </subcellularLocation>
</comment>
<feature type="transmembrane region" description="Helical" evidence="7">
    <location>
        <begin position="368"/>
        <end position="394"/>
    </location>
</feature>
<evidence type="ECO:0000313" key="8">
    <source>
        <dbReference type="EMBL" id="SFR81971.1"/>
    </source>
</evidence>
<dbReference type="CDD" id="cd13127">
    <property type="entry name" value="MATE_tuaB_like"/>
    <property type="match status" value="1"/>
</dbReference>
<organism evidence="8 9">
    <name type="scientific">Maribacter stanieri</name>
    <dbReference type="NCBI Taxonomy" id="440514"/>
    <lineage>
        <taxon>Bacteria</taxon>
        <taxon>Pseudomonadati</taxon>
        <taxon>Bacteroidota</taxon>
        <taxon>Flavobacteriia</taxon>
        <taxon>Flavobacteriales</taxon>
        <taxon>Flavobacteriaceae</taxon>
        <taxon>Maribacter</taxon>
    </lineage>
</organism>